<dbReference type="AlphaFoldDB" id="A0A2V2N4A4"/>
<feature type="domain" description="DUF6438" evidence="1">
    <location>
        <begin position="14"/>
        <end position="126"/>
    </location>
</feature>
<dbReference type="Proteomes" id="UP000245934">
    <property type="component" value="Unassembled WGS sequence"/>
</dbReference>
<reference evidence="2 3" key="1">
    <citation type="submission" date="2018-05" db="EMBL/GenBank/DDBJ databases">
        <title>Draft genome of Methanospirillum stamsii Pt1.</title>
        <authorList>
            <person name="Dueholm M.S."/>
            <person name="Nielsen P.H."/>
            <person name="Bakmann L.F."/>
            <person name="Otzen D.E."/>
        </authorList>
    </citation>
    <scope>NUCLEOTIDE SEQUENCE [LARGE SCALE GENOMIC DNA]</scope>
    <source>
        <strain evidence="2 3">Pt1</strain>
    </source>
</reference>
<evidence type="ECO:0000259" key="1">
    <source>
        <dbReference type="Pfam" id="PF20033"/>
    </source>
</evidence>
<gene>
    <name evidence="2" type="ORF">DLD82_09145</name>
</gene>
<proteinExistence type="predicted"/>
<accession>A0A2V2N4A4</accession>
<keyword evidence="3" id="KW-1185">Reference proteome</keyword>
<comment type="caution">
    <text evidence="2">The sequence shown here is derived from an EMBL/GenBank/DDBJ whole genome shotgun (WGS) entry which is preliminary data.</text>
</comment>
<evidence type="ECO:0000313" key="3">
    <source>
        <dbReference type="Proteomes" id="UP000245934"/>
    </source>
</evidence>
<organism evidence="2 3">
    <name type="scientific">Methanospirillum stamsii</name>
    <dbReference type="NCBI Taxonomy" id="1277351"/>
    <lineage>
        <taxon>Archaea</taxon>
        <taxon>Methanobacteriati</taxon>
        <taxon>Methanobacteriota</taxon>
        <taxon>Stenosarchaea group</taxon>
        <taxon>Methanomicrobia</taxon>
        <taxon>Methanomicrobiales</taxon>
        <taxon>Methanospirillaceae</taxon>
        <taxon>Methanospirillum</taxon>
    </lineage>
</organism>
<evidence type="ECO:0000313" key="2">
    <source>
        <dbReference type="EMBL" id="PWR73410.1"/>
    </source>
</evidence>
<sequence>MSAVSLNVPDESIQITLERGMCFGTCPVYTVSLSGNGTIFFEGRQFVETEGNVTNSIDPQTVADLFHSLNTDGFFYLNDSYSAYEITDMPSATLTVRNSSINKSVYHYYGDSSAPQTLMMMEDAVDLVANTSRWIGNGSFIGWDDEIL</sequence>
<dbReference type="Pfam" id="PF20033">
    <property type="entry name" value="DUF6438"/>
    <property type="match status" value="1"/>
</dbReference>
<dbReference type="EMBL" id="QGMZ01000018">
    <property type="protein sequence ID" value="PWR73410.1"/>
    <property type="molecule type" value="Genomic_DNA"/>
</dbReference>
<dbReference type="InterPro" id="IPR045497">
    <property type="entry name" value="DUF6438"/>
</dbReference>
<name>A0A2V2N4A4_9EURY</name>
<protein>
    <recommendedName>
        <fullName evidence="1">DUF6438 domain-containing protein</fullName>
    </recommendedName>
</protein>